<comment type="caution">
    <text evidence="1">The sequence shown here is derived from an EMBL/GenBank/DDBJ whole genome shotgun (WGS) entry which is preliminary data.</text>
</comment>
<name>A0A5J4L0Z2_9CHLR</name>
<keyword evidence="2" id="KW-1185">Reference proteome</keyword>
<reference evidence="1 2" key="1">
    <citation type="submission" date="2019-10" db="EMBL/GenBank/DDBJ databases">
        <title>Dictyobacter vulcani sp. nov., within the class Ktedonobacteria, isolated from soil of volcanic Mt. Zao.</title>
        <authorList>
            <person name="Zheng Y."/>
            <person name="Wang C.M."/>
            <person name="Sakai Y."/>
            <person name="Abe K."/>
            <person name="Yokota A."/>
            <person name="Yabe S."/>
        </authorList>
    </citation>
    <scope>NUCLEOTIDE SEQUENCE [LARGE SCALE GENOMIC DNA]</scope>
    <source>
        <strain evidence="1 2">W12</strain>
    </source>
</reference>
<accession>A0A5J4L0Z2</accession>
<evidence type="ECO:0000313" key="2">
    <source>
        <dbReference type="Proteomes" id="UP000326912"/>
    </source>
</evidence>
<dbReference type="Proteomes" id="UP000326912">
    <property type="component" value="Unassembled WGS sequence"/>
</dbReference>
<gene>
    <name evidence="1" type="ORF">KDW_61110</name>
</gene>
<dbReference type="SUPFAM" id="SSF109854">
    <property type="entry name" value="DinB/YfiT-like putative metalloenzymes"/>
    <property type="match status" value="1"/>
</dbReference>
<proteinExistence type="predicted"/>
<protein>
    <recommendedName>
        <fullName evidence="3">DinB-like domain-containing protein</fullName>
    </recommendedName>
</protein>
<sequence>MLEDVDDDGTVERMTRQWVIWHLIEHDLHHGGELSFVLGAHNISAIDL</sequence>
<organism evidence="1 2">
    <name type="scientific">Dictyobacter vulcani</name>
    <dbReference type="NCBI Taxonomy" id="2607529"/>
    <lineage>
        <taxon>Bacteria</taxon>
        <taxon>Bacillati</taxon>
        <taxon>Chloroflexota</taxon>
        <taxon>Ktedonobacteria</taxon>
        <taxon>Ktedonobacterales</taxon>
        <taxon>Dictyobacteraceae</taxon>
        <taxon>Dictyobacter</taxon>
    </lineage>
</organism>
<dbReference type="EMBL" id="BKZW01000004">
    <property type="protein sequence ID" value="GER91949.1"/>
    <property type="molecule type" value="Genomic_DNA"/>
</dbReference>
<evidence type="ECO:0000313" key="1">
    <source>
        <dbReference type="EMBL" id="GER91949.1"/>
    </source>
</evidence>
<evidence type="ECO:0008006" key="3">
    <source>
        <dbReference type="Google" id="ProtNLM"/>
    </source>
</evidence>
<dbReference type="AlphaFoldDB" id="A0A5J4L0Z2"/>
<dbReference type="InterPro" id="IPR034660">
    <property type="entry name" value="DinB/YfiT-like"/>
</dbReference>
<dbReference type="Gene3D" id="1.20.120.450">
    <property type="entry name" value="dinb family like domain"/>
    <property type="match status" value="1"/>
</dbReference>